<name>A0A3M8W961_9ACTN</name>
<accession>A0A3M8W961</accession>
<dbReference type="Proteomes" id="UP000275401">
    <property type="component" value="Unassembled WGS sequence"/>
</dbReference>
<sequence length="66" mass="7150">MPDLKWRKSSYSTDVGANCVEVATAADGIRMRESDEPHAVIHTNPAALRAFIRAAKAGRLDRAAGR</sequence>
<comment type="caution">
    <text evidence="2">The sequence shown here is derived from an EMBL/GenBank/DDBJ whole genome shotgun (WGS) entry which is preliminary data.</text>
</comment>
<dbReference type="InterPro" id="IPR007278">
    <property type="entry name" value="DUF397"/>
</dbReference>
<dbReference type="EMBL" id="RIBZ01000229">
    <property type="protein sequence ID" value="RNG24563.1"/>
    <property type="molecule type" value="Genomic_DNA"/>
</dbReference>
<organism evidence="2 3">
    <name type="scientific">Streptomyces botrytidirepellens</name>
    <dbReference type="NCBI Taxonomy" id="2486417"/>
    <lineage>
        <taxon>Bacteria</taxon>
        <taxon>Bacillati</taxon>
        <taxon>Actinomycetota</taxon>
        <taxon>Actinomycetes</taxon>
        <taxon>Kitasatosporales</taxon>
        <taxon>Streptomycetaceae</taxon>
        <taxon>Streptomyces</taxon>
    </lineage>
</organism>
<evidence type="ECO:0000259" key="1">
    <source>
        <dbReference type="Pfam" id="PF04149"/>
    </source>
</evidence>
<feature type="domain" description="DUF397" evidence="1">
    <location>
        <begin position="4"/>
        <end position="56"/>
    </location>
</feature>
<protein>
    <submittedName>
        <fullName evidence="2">DUF397 domain-containing protein</fullName>
    </submittedName>
</protein>
<proteinExistence type="predicted"/>
<evidence type="ECO:0000313" key="2">
    <source>
        <dbReference type="EMBL" id="RNG24563.1"/>
    </source>
</evidence>
<dbReference type="RefSeq" id="WP_123100827.1">
    <property type="nucleotide sequence ID" value="NZ_RIBZ01000229.1"/>
</dbReference>
<evidence type="ECO:0000313" key="3">
    <source>
        <dbReference type="Proteomes" id="UP000275401"/>
    </source>
</evidence>
<dbReference type="AlphaFoldDB" id="A0A3M8W961"/>
<dbReference type="Pfam" id="PF04149">
    <property type="entry name" value="DUF397"/>
    <property type="match status" value="1"/>
</dbReference>
<reference evidence="2 3" key="1">
    <citation type="submission" date="2018-11" db="EMBL/GenBank/DDBJ databases">
        <title>The Potential of Streptomyces as Biocontrol Agents against the Tomato grey mould, Botrytis cinerea (Gray mold) Frontiers in Microbiology.</title>
        <authorList>
            <person name="Li D."/>
        </authorList>
    </citation>
    <scope>NUCLEOTIDE SEQUENCE [LARGE SCALE GENOMIC DNA]</scope>
    <source>
        <strain evidence="2 3">NEAU-LD23</strain>
    </source>
</reference>
<gene>
    <name evidence="2" type="ORF">EEJ42_17335</name>
</gene>
<keyword evidence="3" id="KW-1185">Reference proteome</keyword>